<protein>
    <recommendedName>
        <fullName evidence="2">DUF7927 domain-containing protein</fullName>
    </recommendedName>
</protein>
<feature type="domain" description="DUF7927" evidence="2">
    <location>
        <begin position="182"/>
        <end position="316"/>
    </location>
</feature>
<feature type="compositionally biased region" description="Basic residues" evidence="1">
    <location>
        <begin position="734"/>
        <end position="743"/>
    </location>
</feature>
<dbReference type="InterPro" id="IPR047589">
    <property type="entry name" value="DUF11_rpt"/>
</dbReference>
<feature type="region of interest" description="Disordered" evidence="1">
    <location>
        <begin position="1"/>
        <end position="28"/>
    </location>
</feature>
<evidence type="ECO:0000259" key="2">
    <source>
        <dbReference type="Pfam" id="PF25549"/>
    </source>
</evidence>
<proteinExistence type="predicted"/>
<keyword evidence="4" id="KW-1185">Reference proteome</keyword>
<feature type="domain" description="DUF7927" evidence="2">
    <location>
        <begin position="608"/>
        <end position="736"/>
    </location>
</feature>
<dbReference type="InterPro" id="IPR051172">
    <property type="entry name" value="Chlamydia_OmcB"/>
</dbReference>
<dbReference type="NCBIfam" id="TIGR01451">
    <property type="entry name" value="B_ant_repeat"/>
    <property type="match status" value="2"/>
</dbReference>
<feature type="compositionally biased region" description="Low complexity" evidence="1">
    <location>
        <begin position="717"/>
        <end position="728"/>
    </location>
</feature>
<feature type="domain" description="DUF7927" evidence="2">
    <location>
        <begin position="468"/>
        <end position="599"/>
    </location>
</feature>
<evidence type="ECO:0000256" key="1">
    <source>
        <dbReference type="SAM" id="MobiDB-lite"/>
    </source>
</evidence>
<dbReference type="Proteomes" id="UP001321475">
    <property type="component" value="Chromosome"/>
</dbReference>
<feature type="domain" description="DUF7927" evidence="2">
    <location>
        <begin position="322"/>
        <end position="458"/>
    </location>
</feature>
<dbReference type="PANTHER" id="PTHR34819:SF3">
    <property type="entry name" value="CELL SURFACE PROTEIN"/>
    <property type="match status" value="1"/>
</dbReference>
<evidence type="ECO:0000313" key="4">
    <source>
        <dbReference type="Proteomes" id="UP001321475"/>
    </source>
</evidence>
<dbReference type="EMBL" id="AP027729">
    <property type="protein sequence ID" value="BDZ42143.1"/>
    <property type="molecule type" value="Genomic_DNA"/>
</dbReference>
<reference evidence="4" key="1">
    <citation type="journal article" date="2019" name="Int. J. Syst. Evol. Microbiol.">
        <title>The Global Catalogue of Microorganisms (GCM) 10K type strain sequencing project: providing services to taxonomists for standard genome sequencing and annotation.</title>
        <authorList>
            <consortium name="The Broad Institute Genomics Platform"/>
            <consortium name="The Broad Institute Genome Sequencing Center for Infectious Disease"/>
            <person name="Wu L."/>
            <person name="Ma J."/>
        </authorList>
    </citation>
    <scope>NUCLEOTIDE SEQUENCE [LARGE SCALE GENOMIC DNA]</scope>
    <source>
        <strain evidence="4">NBRC 108565</strain>
    </source>
</reference>
<gene>
    <name evidence="3" type="ORF">GCM10025865_14420</name>
</gene>
<dbReference type="Gene3D" id="2.60.40.740">
    <property type="match status" value="1"/>
</dbReference>
<name>A0ABN6XF90_9CELL</name>
<dbReference type="InterPro" id="IPR057687">
    <property type="entry name" value="DUF7927"/>
</dbReference>
<evidence type="ECO:0000313" key="3">
    <source>
        <dbReference type="EMBL" id="BDZ42143.1"/>
    </source>
</evidence>
<sequence>MTVDDPATGDGDITNAVTGPPESTCVEGTDPGCTVTTPVRSLDIVKSSNAPAQVLPGTDVVYTVTVTNTGQFAYTLDDPAIVADDLTEVLDDATLDEGSLGATTDGANAPDAPTYSEPTIEWSGALDPGETVTLTYTVTVDDPATGDGVMTNTVVGPPESTCDPDQTPEDPECTVTVPVRSLDVSKSSDVTEAELGDTVTYTLTVENTGGVDYTELDPAAVFDDLDEVLDDATFVDGSLTTEVTPADPATNDAEFDGDSISWSGPLAAGQTVTITYSVVVADPATGDGVLDNTVVGPPESSCDPAQDPADPGCTVTVPVRSLALTKTATPVDGVALGDTITYTVTVENTGQAPYTAGDPADFSDSLTDVLDDATWDDTLTATSDNADAGTGEYVEPTVTWSGPLDPGEVATITYTLTVNDPGTGDGVMTNAVTGPPEANCPDPAVTDPQDPAFDADCVTEVPTLTPALEIDKTSDAGDEVLPGDEIVYTVVVTNTGETSYTVDDPAEVTDDLSEVLDDGAVTDGPAVTSDGADPGTVSLVGDEITWSGPLEPGESATITYTVTVDDPGTGDGVLTNTVTGPPESTCPEVDPDDGPGEGCVVVTPVRRLEIAKTSTPSSDPLLPGGTVEYTVTVTNTGGADYVAPDLATFTDDLSDVLDDATVTAGPTADVGTATLAGTTLSWEGELPVDGVATVTYTVTVADPVTGDGVLTNVVTGPRSRAASTAPRKAAPPPRRCRRWRSSRPPRPTRSWPAGPSSTR</sequence>
<feature type="region of interest" description="Disordered" evidence="1">
    <location>
        <begin position="716"/>
        <end position="759"/>
    </location>
</feature>
<dbReference type="Pfam" id="PF25549">
    <property type="entry name" value="DUF7927"/>
    <property type="match status" value="5"/>
</dbReference>
<dbReference type="Gene3D" id="2.60.40.10">
    <property type="entry name" value="Immunoglobulins"/>
    <property type="match status" value="2"/>
</dbReference>
<organism evidence="3 4">
    <name type="scientific">Paraoerskovia sediminicola</name>
    <dbReference type="NCBI Taxonomy" id="1138587"/>
    <lineage>
        <taxon>Bacteria</taxon>
        <taxon>Bacillati</taxon>
        <taxon>Actinomycetota</taxon>
        <taxon>Actinomycetes</taxon>
        <taxon>Micrococcales</taxon>
        <taxon>Cellulomonadaceae</taxon>
        <taxon>Paraoerskovia</taxon>
    </lineage>
</organism>
<dbReference type="InterPro" id="IPR013783">
    <property type="entry name" value="Ig-like_fold"/>
</dbReference>
<accession>A0ABN6XF90</accession>
<dbReference type="PANTHER" id="PTHR34819">
    <property type="entry name" value="LARGE CYSTEINE-RICH PERIPLASMIC PROTEIN OMCB"/>
    <property type="match status" value="1"/>
</dbReference>
<feature type="domain" description="DUF7927" evidence="2">
    <location>
        <begin position="42"/>
        <end position="176"/>
    </location>
</feature>